<comment type="caution">
    <text evidence="7">The sequence shown here is derived from an EMBL/GenBank/DDBJ whole genome shotgun (WGS) entry which is preliminary data.</text>
</comment>
<dbReference type="NCBIfam" id="TIGR02467">
    <property type="entry name" value="CbiE"/>
    <property type="match status" value="1"/>
</dbReference>
<evidence type="ECO:0000256" key="2">
    <source>
        <dbReference type="ARBA" id="ARBA00022573"/>
    </source>
</evidence>
<dbReference type="InterPro" id="IPR029063">
    <property type="entry name" value="SAM-dependent_MTases_sf"/>
</dbReference>
<sequence length="418" mass="43127">MPTVLPPAAGRPVTVVGIGADGWAGLAEPVRALVGAARLVIGADRQLSLLPDGAGGERRPWPSPLLPAVAAWRDDLLSGGVVVLASGDPLLSGIGGTLVRELGAEQVHVVPAVSSVALARARMGWAAEPDDWLSLVGRDLDRLRRELAPGRRLVLLSADGGSPDRVAELLVDAGYGGSVLTVWEELGAAAETGRQGTAAEWTGQQAGPLNLLCLECRADPGVALPGRAPGLPDEAYRHDGQLTKRDLRASALSRLSPLPGDLLWDVGAGAGSVAVEWARSDPRCRAVAIEADPARAARIGDNARRLGVPGVRVVTGRAPEALAGLPVPDAVFVGGGATAPGLLETCWAAVRVGGRLVAHAVTLESEQLLVDRSRAWGGELTRIAVERAGPLGGLTGWQPARAVVQYSVRKPHPSGEPS</sequence>
<keyword evidence="5" id="KW-0949">S-adenosyl-L-methionine</keyword>
<gene>
    <name evidence="7" type="primary">cobL</name>
    <name evidence="7" type="ORF">GCM10011594_01120</name>
</gene>
<reference evidence="7" key="2">
    <citation type="submission" date="2020-09" db="EMBL/GenBank/DDBJ databases">
        <authorList>
            <person name="Sun Q."/>
            <person name="Zhou Y."/>
        </authorList>
    </citation>
    <scope>NUCLEOTIDE SEQUENCE</scope>
    <source>
        <strain evidence="7">CGMCC 4.7308</strain>
    </source>
</reference>
<evidence type="ECO:0000313" key="8">
    <source>
        <dbReference type="Proteomes" id="UP000655208"/>
    </source>
</evidence>
<proteinExistence type="predicted"/>
<dbReference type="SUPFAM" id="SSF53790">
    <property type="entry name" value="Tetrapyrrole methylase"/>
    <property type="match status" value="1"/>
</dbReference>
<accession>A0A917SJM5</accession>
<dbReference type="InterPro" id="IPR000878">
    <property type="entry name" value="4pyrrol_Mease"/>
</dbReference>
<feature type="domain" description="Tetrapyrrole methylase" evidence="6">
    <location>
        <begin position="13"/>
        <end position="200"/>
    </location>
</feature>
<dbReference type="PANTHER" id="PTHR43182">
    <property type="entry name" value="COBALT-PRECORRIN-6B C(15)-METHYLTRANSFERASE (DECARBOXYLATING)"/>
    <property type="match status" value="1"/>
</dbReference>
<evidence type="ECO:0000259" key="6">
    <source>
        <dbReference type="Pfam" id="PF00590"/>
    </source>
</evidence>
<dbReference type="PANTHER" id="PTHR43182:SF1">
    <property type="entry name" value="COBALT-PRECORRIN-7 C(5)-METHYLTRANSFERASE"/>
    <property type="match status" value="1"/>
</dbReference>
<dbReference type="CDD" id="cd11644">
    <property type="entry name" value="Precorrin-6Y-MT"/>
    <property type="match status" value="1"/>
</dbReference>
<evidence type="ECO:0000256" key="1">
    <source>
        <dbReference type="ARBA" id="ARBA00004953"/>
    </source>
</evidence>
<evidence type="ECO:0000256" key="4">
    <source>
        <dbReference type="ARBA" id="ARBA00022679"/>
    </source>
</evidence>
<dbReference type="Pfam" id="PF00590">
    <property type="entry name" value="TP_methylase"/>
    <property type="match status" value="1"/>
</dbReference>
<dbReference type="InterPro" id="IPR006365">
    <property type="entry name" value="Cbl_synth_CobL"/>
</dbReference>
<keyword evidence="4" id="KW-0808">Transferase</keyword>
<dbReference type="InterPro" id="IPR014008">
    <property type="entry name" value="Cbl_synth_MTase_CbiT"/>
</dbReference>
<name>A0A917SJM5_9ACTN</name>
<dbReference type="PIRSF" id="PIRSF036428">
    <property type="entry name" value="CobL"/>
    <property type="match status" value="1"/>
</dbReference>
<dbReference type="InterPro" id="IPR050714">
    <property type="entry name" value="Cobalamin_biosynth_MTase"/>
</dbReference>
<keyword evidence="3" id="KW-0489">Methyltransferase</keyword>
<evidence type="ECO:0000256" key="3">
    <source>
        <dbReference type="ARBA" id="ARBA00022603"/>
    </source>
</evidence>
<comment type="pathway">
    <text evidence="1">Cofactor biosynthesis; adenosylcobalamin biosynthesis.</text>
</comment>
<dbReference type="GO" id="GO:0032259">
    <property type="term" value="P:methylation"/>
    <property type="evidence" value="ECO:0007669"/>
    <property type="project" value="UniProtKB-KW"/>
</dbReference>
<dbReference type="InterPro" id="IPR014777">
    <property type="entry name" value="4pyrrole_Mease_sub1"/>
</dbReference>
<dbReference type="InterPro" id="IPR012818">
    <property type="entry name" value="CbiE"/>
</dbReference>
<protein>
    <submittedName>
        <fullName evidence="7">Precorrin-6Y C5,15-methyltransferase</fullName>
    </submittedName>
</protein>
<evidence type="ECO:0000313" key="7">
    <source>
        <dbReference type="EMBL" id="GGL85237.1"/>
    </source>
</evidence>
<dbReference type="NCBIfam" id="TIGR02469">
    <property type="entry name" value="CbiT"/>
    <property type="match status" value="1"/>
</dbReference>
<dbReference type="InterPro" id="IPR035996">
    <property type="entry name" value="4pyrrol_Methylase_sf"/>
</dbReference>
<dbReference type="GO" id="GO:0009236">
    <property type="term" value="P:cobalamin biosynthetic process"/>
    <property type="evidence" value="ECO:0007669"/>
    <property type="project" value="UniProtKB-KW"/>
</dbReference>
<dbReference type="AlphaFoldDB" id="A0A917SJM5"/>
<dbReference type="EMBL" id="BMNA01000001">
    <property type="protein sequence ID" value="GGL85237.1"/>
    <property type="molecule type" value="Genomic_DNA"/>
</dbReference>
<dbReference type="CDD" id="cd02440">
    <property type="entry name" value="AdoMet_MTases"/>
    <property type="match status" value="1"/>
</dbReference>
<dbReference type="GO" id="GO:0008276">
    <property type="term" value="F:protein methyltransferase activity"/>
    <property type="evidence" value="ECO:0007669"/>
    <property type="project" value="InterPro"/>
</dbReference>
<dbReference type="RefSeq" id="WP_229673479.1">
    <property type="nucleotide sequence ID" value="NZ_BMNA01000001.1"/>
</dbReference>
<dbReference type="Gene3D" id="3.40.1010.10">
    <property type="entry name" value="Cobalt-precorrin-4 Transmethylase, Domain 1"/>
    <property type="match status" value="1"/>
</dbReference>
<dbReference type="Proteomes" id="UP000655208">
    <property type="component" value="Unassembled WGS sequence"/>
</dbReference>
<reference evidence="7" key="1">
    <citation type="journal article" date="2014" name="Int. J. Syst. Evol. Microbiol.">
        <title>Complete genome sequence of Corynebacterium casei LMG S-19264T (=DSM 44701T), isolated from a smear-ripened cheese.</title>
        <authorList>
            <consortium name="US DOE Joint Genome Institute (JGI-PGF)"/>
            <person name="Walter F."/>
            <person name="Albersmeier A."/>
            <person name="Kalinowski J."/>
            <person name="Ruckert C."/>
        </authorList>
    </citation>
    <scope>NUCLEOTIDE SEQUENCE</scope>
    <source>
        <strain evidence="7">CGMCC 4.7308</strain>
    </source>
</reference>
<evidence type="ECO:0000256" key="5">
    <source>
        <dbReference type="ARBA" id="ARBA00022691"/>
    </source>
</evidence>
<keyword evidence="8" id="KW-1185">Reference proteome</keyword>
<dbReference type="SUPFAM" id="SSF53335">
    <property type="entry name" value="S-adenosyl-L-methionine-dependent methyltransferases"/>
    <property type="match status" value="1"/>
</dbReference>
<dbReference type="Gene3D" id="3.40.50.150">
    <property type="entry name" value="Vaccinia Virus protein VP39"/>
    <property type="match status" value="1"/>
</dbReference>
<keyword evidence="2" id="KW-0169">Cobalamin biosynthesis</keyword>
<organism evidence="7 8">
    <name type="scientific">Nakamurella endophytica</name>
    <dbReference type="NCBI Taxonomy" id="1748367"/>
    <lineage>
        <taxon>Bacteria</taxon>
        <taxon>Bacillati</taxon>
        <taxon>Actinomycetota</taxon>
        <taxon>Actinomycetes</taxon>
        <taxon>Nakamurellales</taxon>
        <taxon>Nakamurellaceae</taxon>
        <taxon>Nakamurella</taxon>
    </lineage>
</organism>